<organism evidence="1">
    <name type="scientific">marine sediment metagenome</name>
    <dbReference type="NCBI Taxonomy" id="412755"/>
    <lineage>
        <taxon>unclassified sequences</taxon>
        <taxon>metagenomes</taxon>
        <taxon>ecological metagenomes</taxon>
    </lineage>
</organism>
<reference evidence="1" key="1">
    <citation type="journal article" date="2014" name="Front. Microbiol.">
        <title>High frequency of phylogenetically diverse reductive dehalogenase-homologous genes in deep subseafloor sedimentary metagenomes.</title>
        <authorList>
            <person name="Kawai M."/>
            <person name="Futagami T."/>
            <person name="Toyoda A."/>
            <person name="Takaki Y."/>
            <person name="Nishi S."/>
            <person name="Hori S."/>
            <person name="Arai W."/>
            <person name="Tsubouchi T."/>
            <person name="Morono Y."/>
            <person name="Uchiyama I."/>
            <person name="Ito T."/>
            <person name="Fujiyama A."/>
            <person name="Inagaki F."/>
            <person name="Takami H."/>
        </authorList>
    </citation>
    <scope>NUCLEOTIDE SEQUENCE</scope>
    <source>
        <strain evidence="1">Expedition CK06-06</strain>
    </source>
</reference>
<dbReference type="EMBL" id="BARV01000254">
    <property type="protein sequence ID" value="GAH95800.1"/>
    <property type="molecule type" value="Genomic_DNA"/>
</dbReference>
<comment type="caution">
    <text evidence="1">The sequence shown here is derived from an EMBL/GenBank/DDBJ whole genome shotgun (WGS) entry which is preliminary data.</text>
</comment>
<accession>X1KQ95</accession>
<name>X1KQ95_9ZZZZ</name>
<evidence type="ECO:0000313" key="1">
    <source>
        <dbReference type="EMBL" id="GAH95800.1"/>
    </source>
</evidence>
<proteinExistence type="predicted"/>
<protein>
    <submittedName>
        <fullName evidence="1">Uncharacterized protein</fullName>
    </submittedName>
</protein>
<dbReference type="AlphaFoldDB" id="X1KQ95"/>
<gene>
    <name evidence="1" type="ORF">S06H3_01099</name>
</gene>
<sequence>MRKYYLNWRDDKTYMKGEKWTFPLKDGIRTIISEKVSWPLAKRGDQQYKEALKEKLGWIDRLPSESLFNPTDRSKTIQKTNFLFVTWTTQVYDKFYSNREKHDIWKEDSAICNRTLTRLRQHYGRVWYWRSNEGTKNGYPAPHGVLVFPDYTFNVKIMKVKKGKDKGKKKWRIFGDQFQELKSVLEGHDSRASPVQGFIDIQGIFNPRLALKHISKYCFGSWVDLEGKRARKSEIQELTYFWLWISRKHTYTNSRDFSINIQIFLKAYSDSTQRHLGISKVKWVYLRVCGPEEAQDWDPHGIPNKKEIPWPEN</sequence>